<comment type="caution">
    <text evidence="3">The sequence shown here is derived from an EMBL/GenBank/DDBJ whole genome shotgun (WGS) entry which is preliminary data.</text>
</comment>
<dbReference type="PANTHER" id="PTHR30466:SF1">
    <property type="entry name" value="FMN REDUCTASE (NADH) RUTF"/>
    <property type="match status" value="1"/>
</dbReference>
<dbReference type="Proteomes" id="UP000316096">
    <property type="component" value="Unassembled WGS sequence"/>
</dbReference>
<feature type="domain" description="Flavin reductase like" evidence="2">
    <location>
        <begin position="20"/>
        <end position="161"/>
    </location>
</feature>
<accession>A0A543CNP7</accession>
<reference evidence="3 4" key="1">
    <citation type="submission" date="2019-06" db="EMBL/GenBank/DDBJ databases">
        <title>Sequencing the genomes of 1000 actinobacteria strains.</title>
        <authorList>
            <person name="Klenk H.-P."/>
        </authorList>
    </citation>
    <scope>NUCLEOTIDE SEQUENCE [LARGE SCALE GENOMIC DNA]</scope>
    <source>
        <strain evidence="3 4">DSM 102200</strain>
    </source>
</reference>
<dbReference type="GO" id="GO:0010181">
    <property type="term" value="F:FMN binding"/>
    <property type="evidence" value="ECO:0007669"/>
    <property type="project" value="InterPro"/>
</dbReference>
<name>A0A543CNP7_9ACTN</name>
<dbReference type="SMART" id="SM00903">
    <property type="entry name" value="Flavin_Reduct"/>
    <property type="match status" value="1"/>
</dbReference>
<dbReference type="InterPro" id="IPR012349">
    <property type="entry name" value="Split_barrel_FMN-bd"/>
</dbReference>
<evidence type="ECO:0000313" key="4">
    <source>
        <dbReference type="Proteomes" id="UP000316096"/>
    </source>
</evidence>
<keyword evidence="1" id="KW-0560">Oxidoreductase</keyword>
<dbReference type="RefSeq" id="WP_141957291.1">
    <property type="nucleotide sequence ID" value="NZ_VFOZ01000001.1"/>
</dbReference>
<gene>
    <name evidence="3" type="ORF">FB559_4356</name>
</gene>
<dbReference type="Gene3D" id="2.30.110.10">
    <property type="entry name" value="Electron Transport, Fmn-binding Protein, Chain A"/>
    <property type="match status" value="1"/>
</dbReference>
<dbReference type="SUPFAM" id="SSF50475">
    <property type="entry name" value="FMN-binding split barrel"/>
    <property type="match status" value="1"/>
</dbReference>
<proteinExistence type="predicted"/>
<dbReference type="OrthoDB" id="9792858at2"/>
<organism evidence="3 4">
    <name type="scientific">Actinoallomurus bryophytorum</name>
    <dbReference type="NCBI Taxonomy" id="1490222"/>
    <lineage>
        <taxon>Bacteria</taxon>
        <taxon>Bacillati</taxon>
        <taxon>Actinomycetota</taxon>
        <taxon>Actinomycetes</taxon>
        <taxon>Streptosporangiales</taxon>
        <taxon>Thermomonosporaceae</taxon>
        <taxon>Actinoallomurus</taxon>
    </lineage>
</organism>
<dbReference type="GO" id="GO:0042602">
    <property type="term" value="F:riboflavin reductase (NADPH) activity"/>
    <property type="evidence" value="ECO:0007669"/>
    <property type="project" value="TreeGrafter"/>
</dbReference>
<evidence type="ECO:0000256" key="1">
    <source>
        <dbReference type="ARBA" id="ARBA00023002"/>
    </source>
</evidence>
<evidence type="ECO:0000313" key="3">
    <source>
        <dbReference type="EMBL" id="TQL98725.1"/>
    </source>
</evidence>
<dbReference type="EMBL" id="VFOZ01000001">
    <property type="protein sequence ID" value="TQL98725.1"/>
    <property type="molecule type" value="Genomic_DNA"/>
</dbReference>
<dbReference type="Pfam" id="PF01613">
    <property type="entry name" value="Flavin_Reduct"/>
    <property type="match status" value="1"/>
</dbReference>
<dbReference type="InterPro" id="IPR050268">
    <property type="entry name" value="NADH-dep_flavin_reductase"/>
</dbReference>
<keyword evidence="4" id="KW-1185">Reference proteome</keyword>
<dbReference type="GO" id="GO:0006208">
    <property type="term" value="P:pyrimidine nucleobase catabolic process"/>
    <property type="evidence" value="ECO:0007669"/>
    <property type="project" value="TreeGrafter"/>
</dbReference>
<sequence>MNTRVTQKPIVDANRFRLALGRHASGVAVITGPGPVGLTATSLTSVSLDPPLVSFCVDRASTTWPDLRQAPVFGVNVLAGDQAATASRFAVRGIDRFGSPTRWRTGPYGVPILGGITVHLLCEPYDTIALGDHWLVVGIVIGTELGTSGGPLLYHQGRYGGFDPHPD</sequence>
<evidence type="ECO:0000259" key="2">
    <source>
        <dbReference type="SMART" id="SM00903"/>
    </source>
</evidence>
<protein>
    <submittedName>
        <fullName evidence="3">Flavin reductase (DIM6/NTAB) family NADH-FMN oxidoreductase RutF</fullName>
    </submittedName>
</protein>
<dbReference type="InterPro" id="IPR002563">
    <property type="entry name" value="Flavin_Rdtase-like_dom"/>
</dbReference>
<dbReference type="PANTHER" id="PTHR30466">
    <property type="entry name" value="FLAVIN REDUCTASE"/>
    <property type="match status" value="1"/>
</dbReference>
<dbReference type="AlphaFoldDB" id="A0A543CNP7"/>